<keyword evidence="2" id="KW-1185">Reference proteome</keyword>
<reference evidence="1" key="2">
    <citation type="submission" date="2023-04" db="EMBL/GenBank/DDBJ databases">
        <authorList>
            <person name="Bruccoleri R.E."/>
            <person name="Oakeley E.J."/>
            <person name="Faust A.-M."/>
            <person name="Dessus-Babus S."/>
            <person name="Altorfer M."/>
            <person name="Burckhardt D."/>
            <person name="Oertli M."/>
            <person name="Naumann U."/>
            <person name="Petersen F."/>
            <person name="Wong J."/>
        </authorList>
    </citation>
    <scope>NUCLEOTIDE SEQUENCE</scope>
    <source>
        <strain evidence="1">GSM-AAB239-AS_SAM_17_03QT</strain>
        <tissue evidence="1">Leaf</tissue>
    </source>
</reference>
<accession>A0AAX6EJ24</accession>
<proteinExistence type="predicted"/>
<protein>
    <submittedName>
        <fullName evidence="1">Uncharacterized protein</fullName>
    </submittedName>
</protein>
<dbReference type="AlphaFoldDB" id="A0AAX6EJ24"/>
<evidence type="ECO:0000313" key="1">
    <source>
        <dbReference type="EMBL" id="KAJ6804157.1"/>
    </source>
</evidence>
<gene>
    <name evidence="1" type="ORF">M6B38_185585</name>
</gene>
<sequence>MASMTGPRSLAETFSRVLLGSV</sequence>
<dbReference type="EMBL" id="JANAVB010036019">
    <property type="protein sequence ID" value="KAJ6804157.1"/>
    <property type="molecule type" value="Genomic_DNA"/>
</dbReference>
<comment type="caution">
    <text evidence="1">The sequence shown here is derived from an EMBL/GenBank/DDBJ whole genome shotgun (WGS) entry which is preliminary data.</text>
</comment>
<name>A0AAX6EJ24_IRIPA</name>
<organism evidence="1 2">
    <name type="scientific">Iris pallida</name>
    <name type="common">Sweet iris</name>
    <dbReference type="NCBI Taxonomy" id="29817"/>
    <lineage>
        <taxon>Eukaryota</taxon>
        <taxon>Viridiplantae</taxon>
        <taxon>Streptophyta</taxon>
        <taxon>Embryophyta</taxon>
        <taxon>Tracheophyta</taxon>
        <taxon>Spermatophyta</taxon>
        <taxon>Magnoliopsida</taxon>
        <taxon>Liliopsida</taxon>
        <taxon>Asparagales</taxon>
        <taxon>Iridaceae</taxon>
        <taxon>Iridoideae</taxon>
        <taxon>Irideae</taxon>
        <taxon>Iris</taxon>
    </lineage>
</organism>
<dbReference type="Proteomes" id="UP001140949">
    <property type="component" value="Unassembled WGS sequence"/>
</dbReference>
<evidence type="ECO:0000313" key="2">
    <source>
        <dbReference type="Proteomes" id="UP001140949"/>
    </source>
</evidence>
<reference evidence="1" key="1">
    <citation type="journal article" date="2023" name="GigaByte">
        <title>Genome assembly of the bearded iris, Iris pallida Lam.</title>
        <authorList>
            <person name="Bruccoleri R.E."/>
            <person name="Oakeley E.J."/>
            <person name="Faust A.M.E."/>
            <person name="Altorfer M."/>
            <person name="Dessus-Babus S."/>
            <person name="Burckhardt D."/>
            <person name="Oertli M."/>
            <person name="Naumann U."/>
            <person name="Petersen F."/>
            <person name="Wong J."/>
        </authorList>
    </citation>
    <scope>NUCLEOTIDE SEQUENCE</scope>
    <source>
        <strain evidence="1">GSM-AAB239-AS_SAM_17_03QT</strain>
    </source>
</reference>